<dbReference type="InterPro" id="IPR017439">
    <property type="entry name" value="Amidohydrolase"/>
</dbReference>
<dbReference type="Proteomes" id="UP001058429">
    <property type="component" value="Chromosome"/>
</dbReference>
<evidence type="ECO:0000313" key="2">
    <source>
        <dbReference type="Proteomes" id="UP001058429"/>
    </source>
</evidence>
<evidence type="ECO:0000313" key="1">
    <source>
        <dbReference type="EMBL" id="UXC63452.1"/>
    </source>
</evidence>
<accession>A0A9Q9MSY1</accession>
<protein>
    <submittedName>
        <fullName evidence="1">M20/M25/M40 family metallo-hydrolase</fullName>
    </submittedName>
</protein>
<dbReference type="AlphaFoldDB" id="A0A9Q9MSY1"/>
<dbReference type="GeneID" id="75138301"/>
<dbReference type="PANTHER" id="PTHR11014:SF63">
    <property type="entry name" value="METALLOPEPTIDASE, PUTATIVE (AFU_ORTHOLOGUE AFUA_6G09600)-RELATED"/>
    <property type="match status" value="1"/>
</dbReference>
<reference evidence="1" key="1">
    <citation type="submission" date="2022-09" db="EMBL/GenBank/DDBJ databases">
        <title>Complete genome of Ligilactobacillus agilis AM_LB6, isolated from chicken feces.</title>
        <authorList>
            <person name="den Bakker H.C."/>
            <person name="Mann A."/>
        </authorList>
    </citation>
    <scope>NUCLEOTIDE SEQUENCE</scope>
    <source>
        <strain evidence="1">AM_LB6</strain>
    </source>
</reference>
<dbReference type="Pfam" id="PF01546">
    <property type="entry name" value="Peptidase_M20"/>
    <property type="match status" value="1"/>
</dbReference>
<name>A0A9Q9MSY1_9LACO</name>
<dbReference type="Gene3D" id="3.40.630.10">
    <property type="entry name" value="Zn peptidases"/>
    <property type="match status" value="1"/>
</dbReference>
<dbReference type="GO" id="GO:0016787">
    <property type="term" value="F:hydrolase activity"/>
    <property type="evidence" value="ECO:0007669"/>
    <property type="project" value="InterPro"/>
</dbReference>
<proteinExistence type="predicted"/>
<dbReference type="EMBL" id="CP104396">
    <property type="protein sequence ID" value="UXC63452.1"/>
    <property type="molecule type" value="Genomic_DNA"/>
</dbReference>
<organism evidence="1 2">
    <name type="scientific">Ligilactobacillus agilis</name>
    <dbReference type="NCBI Taxonomy" id="1601"/>
    <lineage>
        <taxon>Bacteria</taxon>
        <taxon>Bacillati</taxon>
        <taxon>Bacillota</taxon>
        <taxon>Bacilli</taxon>
        <taxon>Lactobacillales</taxon>
        <taxon>Lactobacillaceae</taxon>
        <taxon>Ligilactobacillus</taxon>
    </lineage>
</organism>
<dbReference type="RefSeq" id="WP_260903902.1">
    <property type="nucleotide sequence ID" value="NZ_CP104396.1"/>
</dbReference>
<sequence length="359" mass="40978">MNTTELGIYFYKVLHKTPEKSGEEYITRNIICSYLKRLPNIEIIFNNTEGIIAKLSKNSTNKFNFGFRVELDAVETADATLHHSCGHDAHMAALLAAITYISKNYKNYSDNLIFIFQSSEEFGNGAKKMVNILQQLNIVITNIFALHNAPEIEPYQIAVKSGPTLSNNVTIHFNVELSSSAHLGTTCNVTHITDIFQKINSFNSNEIRLEISKIVSDGSVSSKPTHIELILSIRSFNYDLKDLINIEKSIIYTIKDCECVKKVSVKYLSKHYQIKNSTILFNRLKQFSNAVFLTAPNSLSSDDFSEYHAISTNQLYYFVGNLYNDNYKHLHTKYYRINFNFFKTAISSIIFLAYNTKAR</sequence>
<dbReference type="InterPro" id="IPR002933">
    <property type="entry name" value="Peptidase_M20"/>
</dbReference>
<gene>
    <name evidence="1" type="ORF">N4562_10570</name>
</gene>
<dbReference type="Gene3D" id="3.30.70.360">
    <property type="match status" value="1"/>
</dbReference>
<dbReference type="SUPFAM" id="SSF53187">
    <property type="entry name" value="Zn-dependent exopeptidases"/>
    <property type="match status" value="1"/>
</dbReference>
<dbReference type="PANTHER" id="PTHR11014">
    <property type="entry name" value="PEPTIDASE M20 FAMILY MEMBER"/>
    <property type="match status" value="1"/>
</dbReference>